<dbReference type="GO" id="GO:0003677">
    <property type="term" value="F:DNA binding"/>
    <property type="evidence" value="ECO:0007669"/>
    <property type="project" value="UniProtKB-UniRule"/>
</dbReference>
<proteinExistence type="predicted"/>
<dbReference type="Proteomes" id="UP000243494">
    <property type="component" value="Unassembled WGS sequence"/>
</dbReference>
<keyword evidence="5" id="KW-1185">Reference proteome</keyword>
<dbReference type="AlphaFoldDB" id="A0A371IRJ4"/>
<dbReference type="PANTHER" id="PTHR43479:SF11">
    <property type="entry name" value="ACREF_ENVCD OPERON REPRESSOR-RELATED"/>
    <property type="match status" value="1"/>
</dbReference>
<reference evidence="4 5" key="1">
    <citation type="journal article" date="2017" name="Genome Announc.">
        <title>Draft Genome Sequence of Romboutsia maritimum sp. nov. Strain CCRI-22766(T), Isolated from Coastal Estuarine Mud.</title>
        <authorList>
            <person name="Maheux A.F."/>
            <person name="Boudreau D.K."/>
            <person name="Berube E."/>
            <person name="Boissinot M."/>
            <person name="Raymond F."/>
            <person name="Brodeur S."/>
            <person name="Corbeil J."/>
            <person name="Brightwell G."/>
            <person name="Broda D."/>
            <person name="Omar R.F."/>
            <person name="Bergeron M.G."/>
        </authorList>
    </citation>
    <scope>NUCLEOTIDE SEQUENCE [LARGE SCALE GENOMIC DNA]</scope>
    <source>
        <strain evidence="4 5">CCRI-22766</strain>
    </source>
</reference>
<comment type="caution">
    <text evidence="4">The sequence shown here is derived from an EMBL/GenBank/DDBJ whole genome shotgun (WGS) entry which is preliminary data.</text>
</comment>
<dbReference type="InterPro" id="IPR023772">
    <property type="entry name" value="DNA-bd_HTH_TetR-type_CS"/>
</dbReference>
<accession>A0A371IRJ4</accession>
<dbReference type="PROSITE" id="PS50977">
    <property type="entry name" value="HTH_TETR_2"/>
    <property type="match status" value="1"/>
</dbReference>
<evidence type="ECO:0000259" key="3">
    <source>
        <dbReference type="PROSITE" id="PS50977"/>
    </source>
</evidence>
<dbReference type="InterPro" id="IPR001647">
    <property type="entry name" value="HTH_TetR"/>
</dbReference>
<evidence type="ECO:0000256" key="2">
    <source>
        <dbReference type="PROSITE-ProRule" id="PRU00335"/>
    </source>
</evidence>
<organism evidence="4 5">
    <name type="scientific">Romboutsia maritimum</name>
    <dbReference type="NCBI Taxonomy" id="2020948"/>
    <lineage>
        <taxon>Bacteria</taxon>
        <taxon>Bacillati</taxon>
        <taxon>Bacillota</taxon>
        <taxon>Clostridia</taxon>
        <taxon>Peptostreptococcales</taxon>
        <taxon>Peptostreptococcaceae</taxon>
        <taxon>Romboutsia</taxon>
    </lineage>
</organism>
<dbReference type="SUPFAM" id="SSF46689">
    <property type="entry name" value="Homeodomain-like"/>
    <property type="match status" value="1"/>
</dbReference>
<dbReference type="OrthoDB" id="9812484at2"/>
<keyword evidence="1 2" id="KW-0238">DNA-binding</keyword>
<dbReference type="InterPro" id="IPR050624">
    <property type="entry name" value="HTH-type_Tx_Regulator"/>
</dbReference>
<dbReference type="Pfam" id="PF00440">
    <property type="entry name" value="TetR_N"/>
    <property type="match status" value="1"/>
</dbReference>
<dbReference type="RefSeq" id="WP_095405460.1">
    <property type="nucleotide sequence ID" value="NZ_NOJZ02000019.1"/>
</dbReference>
<dbReference type="PROSITE" id="PS01081">
    <property type="entry name" value="HTH_TETR_1"/>
    <property type="match status" value="1"/>
</dbReference>
<protein>
    <submittedName>
        <fullName evidence="4">TetR/AcrR family transcriptional regulator</fullName>
    </submittedName>
</protein>
<evidence type="ECO:0000256" key="1">
    <source>
        <dbReference type="ARBA" id="ARBA00023125"/>
    </source>
</evidence>
<dbReference type="EMBL" id="NOJZ02000019">
    <property type="protein sequence ID" value="RDY23100.1"/>
    <property type="molecule type" value="Genomic_DNA"/>
</dbReference>
<dbReference type="InterPro" id="IPR009057">
    <property type="entry name" value="Homeodomain-like_sf"/>
</dbReference>
<sequence length="194" mass="22995">MPLIFDESAKKHLRNQMLQNGFDLIKVYGLKKTTIEDITKKSGIAKGTFYNFFKNKEDFVYEVVLFKRNEAKQKFQSLLGKSNELNKIQFKKYLEILAFNDYNIFIYLTDDEIAMLKARWPHEYLINEKNDKETSLWLLDHIPNVSKNCDWKIFANFLKSLAIIQANKSELIEDVYKETLTHFINNIINYVFNA</sequence>
<name>A0A371IRJ4_9FIRM</name>
<gene>
    <name evidence="4" type="ORF">CHF27_010075</name>
</gene>
<evidence type="ECO:0000313" key="5">
    <source>
        <dbReference type="Proteomes" id="UP000243494"/>
    </source>
</evidence>
<feature type="domain" description="HTH tetR-type" evidence="3">
    <location>
        <begin position="11"/>
        <end position="71"/>
    </location>
</feature>
<dbReference type="PANTHER" id="PTHR43479">
    <property type="entry name" value="ACREF/ENVCD OPERON REPRESSOR-RELATED"/>
    <property type="match status" value="1"/>
</dbReference>
<evidence type="ECO:0000313" key="4">
    <source>
        <dbReference type="EMBL" id="RDY23100.1"/>
    </source>
</evidence>
<feature type="DNA-binding region" description="H-T-H motif" evidence="2">
    <location>
        <begin position="34"/>
        <end position="53"/>
    </location>
</feature>
<dbReference type="Gene3D" id="1.10.357.10">
    <property type="entry name" value="Tetracycline Repressor, domain 2"/>
    <property type="match status" value="1"/>
</dbReference>